<sequence length="236" mass="26129">MKNIGFILKRELGTYFNSVVAYIVVILFLIITGALFWLNFFQDINILSMRSFFGQAPLFLAFFAPAITMGLFAEEKRSGTLELLMTMPVSDFEIVMGKFLAAVGLLTVVFAMTLVYPFSLSRLGDIDWGAVWAGYAGLMLLGASYSAIGLMASSWTKDQVVAILVAFSICFFLYLIDQLVGQPTGTTAQVVEYLSTSYHFENMARGVIDSRDVVYYLSLIGVCLVVAQTSIAARRW</sequence>
<feature type="transmembrane region" description="Helical" evidence="6">
    <location>
        <begin position="213"/>
        <end position="233"/>
    </location>
</feature>
<feature type="transmembrane region" description="Helical" evidence="6">
    <location>
        <begin position="160"/>
        <end position="176"/>
    </location>
</feature>
<evidence type="ECO:0000256" key="4">
    <source>
        <dbReference type="ARBA" id="ARBA00022989"/>
    </source>
</evidence>
<accession>A0A5B8Y3F9</accession>
<keyword evidence="3 6" id="KW-0812">Transmembrane</keyword>
<dbReference type="GO" id="GO:0005886">
    <property type="term" value="C:plasma membrane"/>
    <property type="evidence" value="ECO:0007669"/>
    <property type="project" value="UniProtKB-SubCell"/>
</dbReference>
<dbReference type="RefSeq" id="WP_141197118.1">
    <property type="nucleotide sequence ID" value="NZ_CP041186.1"/>
</dbReference>
<dbReference type="Pfam" id="PF12679">
    <property type="entry name" value="ABC2_membrane_2"/>
    <property type="match status" value="1"/>
</dbReference>
<reference evidence="7 8" key="1">
    <citation type="submission" date="2019-06" db="EMBL/GenBank/DDBJ databases">
        <title>Persicimonas caeni gen. nov., sp. nov., a predatory bacterium isolated from solar saltern.</title>
        <authorList>
            <person name="Wang S."/>
        </authorList>
    </citation>
    <scope>NUCLEOTIDE SEQUENCE [LARGE SCALE GENOMIC DNA]</scope>
    <source>
        <strain evidence="7 8">YN101</strain>
    </source>
</reference>
<keyword evidence="5 6" id="KW-0472">Membrane</keyword>
<evidence type="ECO:0000313" key="8">
    <source>
        <dbReference type="Proteomes" id="UP000315995"/>
    </source>
</evidence>
<proteinExistence type="predicted"/>
<feature type="transmembrane region" description="Helical" evidence="6">
    <location>
        <begin position="52"/>
        <end position="73"/>
    </location>
</feature>
<dbReference type="EMBL" id="CP041186">
    <property type="protein sequence ID" value="QDG50626.1"/>
    <property type="molecule type" value="Genomic_DNA"/>
</dbReference>
<evidence type="ECO:0000256" key="3">
    <source>
        <dbReference type="ARBA" id="ARBA00022692"/>
    </source>
</evidence>
<name>A0A4Y6PQN2_PERCE</name>
<feature type="transmembrane region" description="Helical" evidence="6">
    <location>
        <begin position="128"/>
        <end position="148"/>
    </location>
</feature>
<feature type="transmembrane region" description="Helical" evidence="6">
    <location>
        <begin position="94"/>
        <end position="116"/>
    </location>
</feature>
<dbReference type="InterPro" id="IPR051449">
    <property type="entry name" value="ABC-2_transporter_component"/>
</dbReference>
<dbReference type="Proteomes" id="UP000315995">
    <property type="component" value="Chromosome"/>
</dbReference>
<dbReference type="PANTHER" id="PTHR30294:SF29">
    <property type="entry name" value="MULTIDRUG ABC TRANSPORTER PERMEASE YBHS-RELATED"/>
    <property type="match status" value="1"/>
</dbReference>
<gene>
    <name evidence="7" type="ORF">FIV42_07740</name>
</gene>
<dbReference type="AlphaFoldDB" id="A0A4Y6PQN2"/>
<comment type="subcellular location">
    <subcellularLocation>
        <location evidence="1">Cell membrane</location>
        <topology evidence="1">Multi-pass membrane protein</topology>
    </subcellularLocation>
</comment>
<protein>
    <submittedName>
        <fullName evidence="7">ABC transporter</fullName>
    </submittedName>
</protein>
<keyword evidence="2" id="KW-1003">Cell membrane</keyword>
<dbReference type="OrthoDB" id="9794512at2"/>
<keyword evidence="4 6" id="KW-1133">Transmembrane helix</keyword>
<evidence type="ECO:0000256" key="5">
    <source>
        <dbReference type="ARBA" id="ARBA00023136"/>
    </source>
</evidence>
<organism evidence="7 8">
    <name type="scientific">Persicimonas caeni</name>
    <dbReference type="NCBI Taxonomy" id="2292766"/>
    <lineage>
        <taxon>Bacteria</taxon>
        <taxon>Deltaproteobacteria</taxon>
        <taxon>Bradymonadales</taxon>
        <taxon>Bradymonadaceae</taxon>
        <taxon>Persicimonas</taxon>
    </lineage>
</organism>
<evidence type="ECO:0000256" key="2">
    <source>
        <dbReference type="ARBA" id="ARBA00022475"/>
    </source>
</evidence>
<evidence type="ECO:0000256" key="6">
    <source>
        <dbReference type="SAM" id="Phobius"/>
    </source>
</evidence>
<accession>A0A4Y6PQN2</accession>
<feature type="transmembrane region" description="Helical" evidence="6">
    <location>
        <begin position="12"/>
        <end position="40"/>
    </location>
</feature>
<evidence type="ECO:0000313" key="7">
    <source>
        <dbReference type="EMBL" id="QDG50626.1"/>
    </source>
</evidence>
<dbReference type="GO" id="GO:0140359">
    <property type="term" value="F:ABC-type transporter activity"/>
    <property type="evidence" value="ECO:0007669"/>
    <property type="project" value="InterPro"/>
</dbReference>
<evidence type="ECO:0000256" key="1">
    <source>
        <dbReference type="ARBA" id="ARBA00004651"/>
    </source>
</evidence>
<keyword evidence="8" id="KW-1185">Reference proteome</keyword>
<dbReference type="PANTHER" id="PTHR30294">
    <property type="entry name" value="MEMBRANE COMPONENT OF ABC TRANSPORTER YHHJ-RELATED"/>
    <property type="match status" value="1"/>
</dbReference>